<comment type="caution">
    <text evidence="2">The sequence shown here is derived from an EMBL/GenBank/DDBJ whole genome shotgun (WGS) entry which is preliminary data.</text>
</comment>
<evidence type="ECO:0000313" key="3">
    <source>
        <dbReference type="Proteomes" id="UP000092377"/>
    </source>
</evidence>
<feature type="domain" description="Integrase catalytic" evidence="1">
    <location>
        <begin position="2"/>
        <end position="39"/>
    </location>
</feature>
<name>A0A1B8HV17_9GAMM</name>
<accession>A0A1B8HV17</accession>
<evidence type="ECO:0000313" key="2">
    <source>
        <dbReference type="EMBL" id="OBU13568.1"/>
    </source>
</evidence>
<evidence type="ECO:0000259" key="1">
    <source>
        <dbReference type="Pfam" id="PF13683"/>
    </source>
</evidence>
<dbReference type="EMBL" id="LZEY01000001">
    <property type="protein sequence ID" value="OBU13568.1"/>
    <property type="molecule type" value="Genomic_DNA"/>
</dbReference>
<dbReference type="InterPro" id="IPR001584">
    <property type="entry name" value="Integrase_cat-core"/>
</dbReference>
<keyword evidence="3" id="KW-1185">Reference proteome</keyword>
<gene>
    <name evidence="2" type="ORF">AYY18_02240</name>
</gene>
<organism evidence="2 3">
    <name type="scientific">Morganella psychrotolerans</name>
    <dbReference type="NCBI Taxonomy" id="368603"/>
    <lineage>
        <taxon>Bacteria</taxon>
        <taxon>Pseudomonadati</taxon>
        <taxon>Pseudomonadota</taxon>
        <taxon>Gammaproteobacteria</taxon>
        <taxon>Enterobacterales</taxon>
        <taxon>Morganellaceae</taxon>
        <taxon>Morganella</taxon>
    </lineage>
</organism>
<protein>
    <recommendedName>
        <fullName evidence="1">Integrase catalytic domain-containing protein</fullName>
    </recommendedName>
</protein>
<sequence>MNYIQPGKLQKNAYIERFNGSFRHKFLNACLFESLSQIKKCPDSGCWMLDAGCWIITRTGHMKA</sequence>
<dbReference type="GO" id="GO:0015074">
    <property type="term" value="P:DNA integration"/>
    <property type="evidence" value="ECO:0007669"/>
    <property type="project" value="InterPro"/>
</dbReference>
<proteinExistence type="predicted"/>
<dbReference type="Pfam" id="PF13683">
    <property type="entry name" value="rve_3"/>
    <property type="match status" value="1"/>
</dbReference>
<reference evidence="3" key="1">
    <citation type="submission" date="2016-06" db="EMBL/GenBank/DDBJ databases">
        <authorList>
            <person name="Butler K."/>
        </authorList>
    </citation>
    <scope>NUCLEOTIDE SEQUENCE [LARGE SCALE GENOMIC DNA]</scope>
    <source>
        <strain evidence="3">GCSL-Mp20</strain>
    </source>
</reference>
<dbReference type="Proteomes" id="UP000092377">
    <property type="component" value="Unassembled WGS sequence"/>
</dbReference>
<dbReference type="AlphaFoldDB" id="A0A1B8HV17"/>